<evidence type="ECO:0000256" key="6">
    <source>
        <dbReference type="ARBA" id="ARBA00022692"/>
    </source>
</evidence>
<evidence type="ECO:0000256" key="7">
    <source>
        <dbReference type="ARBA" id="ARBA00022792"/>
    </source>
</evidence>
<reference evidence="14" key="2">
    <citation type="submission" date="2025-08" db="UniProtKB">
        <authorList>
            <consortium name="Ensembl"/>
        </authorList>
    </citation>
    <scope>IDENTIFICATION</scope>
    <source>
        <strain evidence="14">Glennie</strain>
    </source>
</reference>
<dbReference type="OMA" id="MWRRFKG"/>
<reference evidence="14 15" key="1">
    <citation type="journal article" date="2008" name="Nature">
        <title>Genome analysis of the platypus reveals unique signatures of evolution.</title>
        <authorList>
            <person name="Warren W.C."/>
            <person name="Hillier L.W."/>
            <person name="Marshall Graves J.A."/>
            <person name="Birney E."/>
            <person name="Ponting C.P."/>
            <person name="Grutzner F."/>
            <person name="Belov K."/>
            <person name="Miller W."/>
            <person name="Clarke L."/>
            <person name="Chinwalla A.T."/>
            <person name="Yang S.P."/>
            <person name="Heger A."/>
            <person name="Locke D.P."/>
            <person name="Miethke P."/>
            <person name="Waters P.D."/>
            <person name="Veyrunes F."/>
            <person name="Fulton L."/>
            <person name="Fulton B."/>
            <person name="Graves T."/>
            <person name="Wallis J."/>
            <person name="Puente X.S."/>
            <person name="Lopez-Otin C."/>
            <person name="Ordonez G.R."/>
            <person name="Eichler E.E."/>
            <person name="Chen L."/>
            <person name="Cheng Z."/>
            <person name="Deakin J.E."/>
            <person name="Alsop A."/>
            <person name="Thompson K."/>
            <person name="Kirby P."/>
            <person name="Papenfuss A.T."/>
            <person name="Wakefield M.J."/>
            <person name="Olender T."/>
            <person name="Lancet D."/>
            <person name="Huttley G.A."/>
            <person name="Smit A.F."/>
            <person name="Pask A."/>
            <person name="Temple-Smith P."/>
            <person name="Batzer M.A."/>
            <person name="Walker J.A."/>
            <person name="Konkel M.K."/>
            <person name="Harris R.S."/>
            <person name="Whittington C.M."/>
            <person name="Wong E.S."/>
            <person name="Gemmell N.J."/>
            <person name="Buschiazzo E."/>
            <person name="Vargas Jentzsch I.M."/>
            <person name="Merkel A."/>
            <person name="Schmitz J."/>
            <person name="Zemann A."/>
            <person name="Churakov G."/>
            <person name="Kriegs J.O."/>
            <person name="Brosius J."/>
            <person name="Murchison E.P."/>
            <person name="Sachidanandam R."/>
            <person name="Smith C."/>
            <person name="Hannon G.J."/>
            <person name="Tsend-Ayush E."/>
            <person name="McMillan D."/>
            <person name="Attenborough R."/>
            <person name="Rens W."/>
            <person name="Ferguson-Smith M."/>
            <person name="Lefevre C.M."/>
            <person name="Sharp J.A."/>
            <person name="Nicholas K.R."/>
            <person name="Ray D.A."/>
            <person name="Kube M."/>
            <person name="Reinhardt R."/>
            <person name="Pringle T.H."/>
            <person name="Taylor J."/>
            <person name="Jones R.C."/>
            <person name="Nixon B."/>
            <person name="Dacheux J.L."/>
            <person name="Niwa H."/>
            <person name="Sekita Y."/>
            <person name="Huang X."/>
            <person name="Stark A."/>
            <person name="Kheradpour P."/>
            <person name="Kellis M."/>
            <person name="Flicek P."/>
            <person name="Chen Y."/>
            <person name="Webber C."/>
            <person name="Hardison R."/>
            <person name="Nelson J."/>
            <person name="Hallsworth-Pepin K."/>
            <person name="Delehaunty K."/>
            <person name="Markovic C."/>
            <person name="Minx P."/>
            <person name="Feng Y."/>
            <person name="Kremitzki C."/>
            <person name="Mitreva M."/>
            <person name="Glasscock J."/>
            <person name="Wylie T."/>
            <person name="Wohldmann P."/>
            <person name="Thiru P."/>
            <person name="Nhan M.N."/>
            <person name="Pohl C.S."/>
            <person name="Smith S.M."/>
            <person name="Hou S."/>
            <person name="Nefedov M."/>
            <person name="de Jong P.J."/>
            <person name="Renfree M.B."/>
            <person name="Mardis E.R."/>
            <person name="Wilson R.K."/>
        </authorList>
    </citation>
    <scope>NUCLEOTIDE SEQUENCE [LARGE SCALE GENOMIC DNA]</scope>
    <source>
        <strain evidence="14 15">Glennie</strain>
    </source>
</reference>
<comment type="similarity">
    <text evidence="2 13">Belongs to the UQCRQ/QCR8 family.</text>
</comment>
<dbReference type="PANTHER" id="PTHR12119">
    <property type="entry name" value="UBIQUINOL-CYTOCHROME C REDUCTASE COMPLEX UBIQUINONE-BINDING PROTEIN QP-C"/>
    <property type="match status" value="1"/>
</dbReference>
<dbReference type="GO" id="GO:0021860">
    <property type="term" value="P:pyramidal neuron development"/>
    <property type="evidence" value="ECO:0007669"/>
    <property type="project" value="Ensembl"/>
</dbReference>
<keyword evidence="7 13" id="KW-0999">Mitochondrion inner membrane</keyword>
<evidence type="ECO:0000256" key="3">
    <source>
        <dbReference type="ARBA" id="ARBA00016324"/>
    </source>
</evidence>
<keyword evidence="15" id="KW-1185">Reference proteome</keyword>
<keyword evidence="10 13" id="KW-0496">Mitochondrion</keyword>
<evidence type="ECO:0000256" key="8">
    <source>
        <dbReference type="ARBA" id="ARBA00022982"/>
    </source>
</evidence>
<dbReference type="GO" id="GO:0021680">
    <property type="term" value="P:cerebellar Purkinje cell layer development"/>
    <property type="evidence" value="ECO:0007669"/>
    <property type="project" value="Ensembl"/>
</dbReference>
<dbReference type="SUPFAM" id="SSF81508">
    <property type="entry name" value="Ubiquinone-binding protein QP-C of cytochrome bc1 complex (Ubiquinol-cytochrome c reductase)"/>
    <property type="match status" value="1"/>
</dbReference>
<evidence type="ECO:0000256" key="13">
    <source>
        <dbReference type="RuleBase" id="RU368118"/>
    </source>
</evidence>
<comment type="function">
    <text evidence="13">Component of the ubiquinol-cytochrome c oxidoreductase, a multisubunit transmembrane complex that is part of the mitochondrial electron transport chain which drives oxidative phosphorylation. The complex plays an important role in the uptake of multiple carbon sources present in different host niches.</text>
</comment>
<dbReference type="GO" id="GO:0006122">
    <property type="term" value="P:mitochondrial electron transport, ubiquinol to cytochrome c"/>
    <property type="evidence" value="ECO:0000318"/>
    <property type="project" value="GO_Central"/>
</dbReference>
<dbReference type="Proteomes" id="UP000002279">
    <property type="component" value="Chromosome X1"/>
</dbReference>
<dbReference type="Gene3D" id="1.20.5.210">
    <property type="entry name" value="Cytochrome b-c1 complex subunit 8"/>
    <property type="match status" value="1"/>
</dbReference>
<evidence type="ECO:0000256" key="9">
    <source>
        <dbReference type="ARBA" id="ARBA00022989"/>
    </source>
</evidence>
<dbReference type="KEGG" id="oaa:100080559"/>
<evidence type="ECO:0000256" key="10">
    <source>
        <dbReference type="ARBA" id="ARBA00023128"/>
    </source>
</evidence>
<dbReference type="GO" id="GO:0005743">
    <property type="term" value="C:mitochondrial inner membrane"/>
    <property type="evidence" value="ECO:0007669"/>
    <property type="project" value="UniProtKB-SubCell"/>
</dbReference>
<evidence type="ECO:0000256" key="11">
    <source>
        <dbReference type="ARBA" id="ARBA00023136"/>
    </source>
</evidence>
<sequence length="82" mass="9745">MGREFGNLIKVRHIISYSLSPFEQRAFPNFFIKGIPNVLRRTRESILKVAPPFVAFYMLYTWGNEEFEKSKRKNPADYENDK</sequence>
<comment type="subunit">
    <text evidence="12 13">Component of the ubiquinol-cytochrome c oxidoreductase (cytochrome b-c1 complex, complex III, CIII), a multisubunit enzyme composed of 11 subunits. The complex is composed of 3 respiratory subunits cytochrome b, cytochrome c1 and Rieske protein UQCRFS1, 2 core protein subunits UQCRC1/QCR1 and UQCRC2/QCR2, and 6 low-molecular weight protein subunits UQCRH/QCR6, UQCRB/QCR7, UQCRQ/QCR8, UQCR10/QCR9, UQCR11/QCR10 and subunit 9, the cleavage product of Rieske protein UQCRFS1. The complex exists as an obligatory dimer and forms supercomplexes (SCs) in the inner mitochondrial membrane with NADH-ubiquinone oxidoreductase (complex I, CI) and cytochrome c oxidase (complex IV, CIV), resulting in different assemblies (supercomplex SCI(1)III(2)IV(1) and megacomplex MCI(2)III(2)IV(2)). Interacts with UQCC6.</text>
</comment>
<dbReference type="FunFam" id="1.20.5.210:FF:000001">
    <property type="entry name" value="Cytochrome b-c1 complex subunit 8"/>
    <property type="match status" value="1"/>
</dbReference>
<dbReference type="InterPro" id="IPR004205">
    <property type="entry name" value="Cyt_bc1_su8"/>
</dbReference>
<name>A0A6I8NIV8_ORNAN</name>
<dbReference type="FunCoup" id="A0A6I8NIV8">
    <property type="interactions" value="1060"/>
</dbReference>
<organism evidence="14 15">
    <name type="scientific">Ornithorhynchus anatinus</name>
    <name type="common">Duckbill platypus</name>
    <dbReference type="NCBI Taxonomy" id="9258"/>
    <lineage>
        <taxon>Eukaryota</taxon>
        <taxon>Metazoa</taxon>
        <taxon>Chordata</taxon>
        <taxon>Craniata</taxon>
        <taxon>Vertebrata</taxon>
        <taxon>Euteleostomi</taxon>
        <taxon>Mammalia</taxon>
        <taxon>Monotremata</taxon>
        <taxon>Ornithorhynchidae</taxon>
        <taxon>Ornithorhynchus</taxon>
    </lineage>
</organism>
<dbReference type="GO" id="GO:0030901">
    <property type="term" value="P:midbrain development"/>
    <property type="evidence" value="ECO:0007669"/>
    <property type="project" value="Ensembl"/>
</dbReference>
<dbReference type="Pfam" id="PF02939">
    <property type="entry name" value="UcrQ"/>
    <property type="match status" value="1"/>
</dbReference>
<evidence type="ECO:0000256" key="12">
    <source>
        <dbReference type="ARBA" id="ARBA00047105"/>
    </source>
</evidence>
<dbReference type="Bgee" id="ENSOANG00000042160">
    <property type="expression patterns" value="Expressed in heart and 7 other cell types or tissues"/>
</dbReference>
<dbReference type="Ensembl" id="ENSOANT00000068544.1">
    <property type="protein sequence ID" value="ENSOANP00000041083.1"/>
    <property type="gene ID" value="ENSOANG00000042160.1"/>
</dbReference>
<dbReference type="GO" id="GO:0021539">
    <property type="term" value="P:subthalamus development"/>
    <property type="evidence" value="ECO:0007669"/>
    <property type="project" value="Ensembl"/>
</dbReference>
<keyword evidence="8 13" id="KW-0249">Electron transport</keyword>
<reference evidence="14" key="3">
    <citation type="submission" date="2025-09" db="UniProtKB">
        <authorList>
            <consortium name="Ensembl"/>
        </authorList>
    </citation>
    <scope>IDENTIFICATION</scope>
    <source>
        <strain evidence="14">Glennie</strain>
    </source>
</reference>
<dbReference type="GO" id="GO:0021794">
    <property type="term" value="P:thalamus development"/>
    <property type="evidence" value="ECO:0007669"/>
    <property type="project" value="Ensembl"/>
</dbReference>
<evidence type="ECO:0000256" key="4">
    <source>
        <dbReference type="ARBA" id="ARBA00022448"/>
    </source>
</evidence>
<dbReference type="GO" id="GO:0045275">
    <property type="term" value="C:respiratory chain complex III"/>
    <property type="evidence" value="ECO:0000318"/>
    <property type="project" value="GO_Central"/>
</dbReference>
<proteinExistence type="inferred from homology"/>
<evidence type="ECO:0000313" key="15">
    <source>
        <dbReference type="Proteomes" id="UP000002279"/>
    </source>
</evidence>
<keyword evidence="6" id="KW-0812">Transmembrane</keyword>
<dbReference type="GO" id="GO:0021854">
    <property type="term" value="P:hypothalamus development"/>
    <property type="evidence" value="ECO:0007669"/>
    <property type="project" value="Ensembl"/>
</dbReference>
<keyword evidence="5 13" id="KW-0679">Respiratory chain</keyword>
<dbReference type="GeneTree" id="ENSGT00390000004029"/>
<evidence type="ECO:0000313" key="14">
    <source>
        <dbReference type="Ensembl" id="ENSOANP00000041083.1"/>
    </source>
</evidence>
<evidence type="ECO:0000256" key="2">
    <source>
        <dbReference type="ARBA" id="ARBA00007668"/>
    </source>
</evidence>
<evidence type="ECO:0000256" key="1">
    <source>
        <dbReference type="ARBA" id="ARBA00004434"/>
    </source>
</evidence>
<dbReference type="GO" id="GO:0021766">
    <property type="term" value="P:hippocampus development"/>
    <property type="evidence" value="ECO:0007669"/>
    <property type="project" value="Ensembl"/>
</dbReference>
<dbReference type="AlphaFoldDB" id="A0A6I8NIV8"/>
<dbReference type="GO" id="GO:0021548">
    <property type="term" value="P:pons development"/>
    <property type="evidence" value="ECO:0007669"/>
    <property type="project" value="Ensembl"/>
</dbReference>
<evidence type="ECO:0000256" key="5">
    <source>
        <dbReference type="ARBA" id="ARBA00022660"/>
    </source>
</evidence>
<accession>A0A6I8NIV8</accession>
<comment type="subcellular location">
    <subcellularLocation>
        <location evidence="1 13">Mitochondrion inner membrane</location>
        <topology evidence="1 13">Single-pass membrane protein</topology>
    </subcellularLocation>
</comment>
<dbReference type="InterPro" id="IPR036642">
    <property type="entry name" value="Cyt_bc1_su8_sf"/>
</dbReference>
<keyword evidence="9" id="KW-1133">Transmembrane helix</keyword>
<dbReference type="InParanoid" id="A0A6I8NIV8"/>
<dbReference type="OrthoDB" id="6683853at2759"/>
<keyword evidence="11" id="KW-0472">Membrane</keyword>
<protein>
    <recommendedName>
        <fullName evidence="3 13">Cytochrome b-c1 complex subunit 8</fullName>
    </recommendedName>
    <alternativeName>
        <fullName evidence="13">Complex III subunit 8</fullName>
    </alternativeName>
</protein>
<keyword evidence="4 13" id="KW-0813">Transport</keyword>
<gene>
    <name evidence="14" type="primary">UQCRQ</name>
</gene>
<dbReference type="PANTHER" id="PTHR12119:SF2">
    <property type="entry name" value="CYTOCHROME B-C1 COMPLEX SUBUNIT 8"/>
    <property type="match status" value="1"/>
</dbReference>